<dbReference type="Proteomes" id="UP000181728">
    <property type="component" value="Unassembled WGS sequence"/>
</dbReference>
<dbReference type="InterPro" id="IPR013154">
    <property type="entry name" value="ADH-like_N"/>
</dbReference>
<dbReference type="InterPro" id="IPR011032">
    <property type="entry name" value="GroES-like_sf"/>
</dbReference>
<dbReference type="AlphaFoldDB" id="A0A483B4D5"/>
<dbReference type="Pfam" id="PF08240">
    <property type="entry name" value="ADH_N"/>
    <property type="match status" value="1"/>
</dbReference>
<evidence type="ECO:0000259" key="2">
    <source>
        <dbReference type="SMART" id="SM00829"/>
    </source>
</evidence>
<keyword evidence="1" id="KW-0521">NADP</keyword>
<evidence type="ECO:0000313" key="4">
    <source>
        <dbReference type="EMBL" id="OIM20919.1"/>
    </source>
</evidence>
<dbReference type="GO" id="GO:0003960">
    <property type="term" value="F:quinone reductase (NADPH) activity"/>
    <property type="evidence" value="ECO:0007669"/>
    <property type="project" value="UniProtKB-EC"/>
</dbReference>
<dbReference type="EMBL" id="MLOK01000046">
    <property type="protein sequence ID" value="OIM20919.1"/>
    <property type="molecule type" value="Genomic_DNA"/>
</dbReference>
<dbReference type="SUPFAM" id="SSF50129">
    <property type="entry name" value="GroES-like"/>
    <property type="match status" value="1"/>
</dbReference>
<organism evidence="5 7">
    <name type="scientific">Oenococcus oeni</name>
    <name type="common">Leuconostoc oenos</name>
    <dbReference type="NCBI Taxonomy" id="1247"/>
    <lineage>
        <taxon>Bacteria</taxon>
        <taxon>Bacillati</taxon>
        <taxon>Bacillota</taxon>
        <taxon>Bacilli</taxon>
        <taxon>Lactobacillales</taxon>
        <taxon>Lactobacillaceae</taxon>
        <taxon>Oenococcus</taxon>
    </lineage>
</organism>
<feature type="domain" description="Enoyl reductase (ER)" evidence="2">
    <location>
        <begin position="10"/>
        <end position="302"/>
    </location>
</feature>
<proteinExistence type="predicted"/>
<dbReference type="EMBL" id="WERV01000004">
    <property type="protein sequence ID" value="MDV7715363.1"/>
    <property type="molecule type" value="Genomic_DNA"/>
</dbReference>
<dbReference type="RefSeq" id="WP_002816941.1">
    <property type="nucleotide sequence ID" value="NZ_JMIS01000018.1"/>
</dbReference>
<dbReference type="InterPro" id="IPR020843">
    <property type="entry name" value="ER"/>
</dbReference>
<sequence>MKAIEINEFGDVDVFYATEKKLADPKPNQVLVKNFATAIDPYDVKYRSGFYGGSDRLPTVLGSSVAGIVQEIGSEVTKYSVGDRVVASTHLRSYAEQVLVLEKQLALIPDNLTFVQAAGVALGYQTGYQAIIKEIKLKKGQSILIHGGSGAVGFAAIQAAEKIGAGKIYTTAGTKGKAFLNGFNPAIAVYDYKKEDFTNINEKIDAILDTVGGETQDKSLKLLKENGKLRSTVGLTDKAKKSPFDTKAIYLDSGSCLTELLKDMSQGLTVLKIAKISQFSLKNLRSMHKEFENDHPLGKLILEL</sequence>
<name>A0A483B4D5_OENOE</name>
<evidence type="ECO:0000313" key="7">
    <source>
        <dbReference type="Proteomes" id="UP000294726"/>
    </source>
</evidence>
<dbReference type="Proteomes" id="UP001281024">
    <property type="component" value="Unassembled WGS sequence"/>
</dbReference>
<dbReference type="PANTHER" id="PTHR44154:SF1">
    <property type="entry name" value="QUINONE OXIDOREDUCTASE"/>
    <property type="match status" value="1"/>
</dbReference>
<dbReference type="SMART" id="SM00829">
    <property type="entry name" value="PKS_ER"/>
    <property type="match status" value="1"/>
</dbReference>
<dbReference type="CDD" id="cd05289">
    <property type="entry name" value="MDR_like_2"/>
    <property type="match status" value="1"/>
</dbReference>
<dbReference type="Gene3D" id="3.90.180.10">
    <property type="entry name" value="Medium-chain alcohol dehydrogenases, catalytic domain"/>
    <property type="match status" value="1"/>
</dbReference>
<dbReference type="Gene3D" id="3.40.50.720">
    <property type="entry name" value="NAD(P)-binding Rossmann-like Domain"/>
    <property type="match status" value="1"/>
</dbReference>
<evidence type="ECO:0000313" key="3">
    <source>
        <dbReference type="EMBL" id="MDV7715363.1"/>
    </source>
</evidence>
<dbReference type="EC" id="1.6.5.5" evidence="5"/>
<dbReference type="InterPro" id="IPR036291">
    <property type="entry name" value="NAD(P)-bd_dom_sf"/>
</dbReference>
<reference evidence="4 6" key="1">
    <citation type="journal article" date="2016" name="BMC Genomics">
        <title>Consensus pan-genome assembly of the specialised wine bacterium Oenococcus oeni.</title>
        <authorList>
            <person name="Sternes P.R."/>
            <person name="Borneman A.R."/>
        </authorList>
    </citation>
    <scope>NUCLEOTIDE SEQUENCE [LARGE SCALE GENOMIC DNA]</scope>
    <source>
        <strain evidence="4 6">AWRIB661</strain>
    </source>
</reference>
<dbReference type="Pfam" id="PF13602">
    <property type="entry name" value="ADH_zinc_N_2"/>
    <property type="match status" value="1"/>
</dbReference>
<dbReference type="EMBL" id="LR031358">
    <property type="protein sequence ID" value="VDB98537.1"/>
    <property type="molecule type" value="Genomic_DNA"/>
</dbReference>
<evidence type="ECO:0000256" key="1">
    <source>
        <dbReference type="ARBA" id="ARBA00022857"/>
    </source>
</evidence>
<gene>
    <name evidence="4" type="ORF">ATX59_06360</name>
    <name evidence="3" type="ORF">GA838_06275</name>
    <name evidence="5" type="ORF">OENI_1302</name>
</gene>
<dbReference type="SUPFAM" id="SSF51735">
    <property type="entry name" value="NAD(P)-binding Rossmann-fold domains"/>
    <property type="match status" value="1"/>
</dbReference>
<evidence type="ECO:0000313" key="6">
    <source>
        <dbReference type="Proteomes" id="UP000181728"/>
    </source>
</evidence>
<accession>A0A483B4D5</accession>
<dbReference type="InterPro" id="IPR051603">
    <property type="entry name" value="Zinc-ADH_QOR/CCCR"/>
</dbReference>
<reference evidence="3" key="3">
    <citation type="submission" date="2019-10" db="EMBL/GenBank/DDBJ databases">
        <title>Malate fermentation in French cider.</title>
        <authorList>
            <person name="Cousin F.J."/>
            <person name="Medina Fernandez S."/>
            <person name="Misery B."/>
            <person name="Laplace J.-M."/>
            <person name="Cretenet M."/>
        </authorList>
    </citation>
    <scope>NUCLEOTIDE SEQUENCE</scope>
    <source>
        <strain evidence="3">UCMA15129</strain>
    </source>
</reference>
<evidence type="ECO:0000313" key="5">
    <source>
        <dbReference type="EMBL" id="VDB98537.1"/>
    </source>
</evidence>
<dbReference type="Proteomes" id="UP000294726">
    <property type="component" value="Chromosome"/>
</dbReference>
<dbReference type="PANTHER" id="PTHR44154">
    <property type="entry name" value="QUINONE OXIDOREDUCTASE"/>
    <property type="match status" value="1"/>
</dbReference>
<keyword evidence="5" id="KW-0560">Oxidoreductase</keyword>
<protein>
    <submittedName>
        <fullName evidence="4">NADPH:quinone reductase</fullName>
    </submittedName>
    <submittedName>
        <fullName evidence="5">Quinone oxidoreductase</fullName>
        <ecNumber evidence="5">1.6.5.5</ecNumber>
    </submittedName>
    <submittedName>
        <fullName evidence="3">Zinc-binding dehydrogenase</fullName>
    </submittedName>
</protein>
<reference evidence="5 7" key="2">
    <citation type="submission" date="2018-08" db="EMBL/GenBank/DDBJ databases">
        <authorList>
            <person name="Lorentzen P. G. S. M."/>
        </authorList>
    </citation>
    <scope>NUCLEOTIDE SEQUENCE [LARGE SCALE GENOMIC DNA]</scope>
    <source>
        <strain evidence="5 7">CRBO_1381</strain>
    </source>
</reference>